<comment type="subcellular location">
    <subcellularLocation>
        <location evidence="1">Cytoplasm</location>
    </subcellularLocation>
</comment>
<feature type="region of interest" description="Disordered" evidence="12">
    <location>
        <begin position="253"/>
        <end position="288"/>
    </location>
</feature>
<dbReference type="GO" id="GO:0006869">
    <property type="term" value="P:lipid transport"/>
    <property type="evidence" value="ECO:0007669"/>
    <property type="project" value="UniProtKB-KW"/>
</dbReference>
<evidence type="ECO:0000259" key="13">
    <source>
        <dbReference type="PROSITE" id="PS50848"/>
    </source>
</evidence>
<protein>
    <recommendedName>
        <fullName evidence="9">Phosphatidylcholine transfer protein</fullName>
    </recommendedName>
    <alternativeName>
        <fullName evidence="11">START domain-containing protein 2</fullName>
    </alternativeName>
    <alternativeName>
        <fullName evidence="10">StAR-related lipid transfer protein 2</fullName>
    </alternativeName>
</protein>
<evidence type="ECO:0000256" key="8">
    <source>
        <dbReference type="ARBA" id="ARBA00063535"/>
    </source>
</evidence>
<dbReference type="InterPro" id="IPR051213">
    <property type="entry name" value="START_lipid_transfer"/>
</dbReference>
<dbReference type="EMBL" id="JASPKZ010003729">
    <property type="protein sequence ID" value="KAJ9593057.1"/>
    <property type="molecule type" value="Genomic_DNA"/>
</dbReference>
<evidence type="ECO:0000313" key="14">
    <source>
        <dbReference type="EMBL" id="KAJ9593057.1"/>
    </source>
</evidence>
<dbReference type="PANTHER" id="PTHR19308">
    <property type="entry name" value="PHOSPHATIDYLCHOLINE TRANSFER PROTEIN"/>
    <property type="match status" value="1"/>
</dbReference>
<organism evidence="14 15">
    <name type="scientific">Diploptera punctata</name>
    <name type="common">Pacific beetle cockroach</name>
    <dbReference type="NCBI Taxonomy" id="6984"/>
    <lineage>
        <taxon>Eukaryota</taxon>
        <taxon>Metazoa</taxon>
        <taxon>Ecdysozoa</taxon>
        <taxon>Arthropoda</taxon>
        <taxon>Hexapoda</taxon>
        <taxon>Insecta</taxon>
        <taxon>Pterygota</taxon>
        <taxon>Neoptera</taxon>
        <taxon>Polyneoptera</taxon>
        <taxon>Dictyoptera</taxon>
        <taxon>Blattodea</taxon>
        <taxon>Blaberoidea</taxon>
        <taxon>Blaberidae</taxon>
        <taxon>Diplopterinae</taxon>
        <taxon>Diploptera</taxon>
    </lineage>
</organism>
<feature type="domain" description="START" evidence="13">
    <location>
        <begin position="84"/>
        <end position="244"/>
    </location>
</feature>
<evidence type="ECO:0000256" key="11">
    <source>
        <dbReference type="ARBA" id="ARBA00079049"/>
    </source>
</evidence>
<dbReference type="InterPro" id="IPR023393">
    <property type="entry name" value="START-like_dom_sf"/>
</dbReference>
<evidence type="ECO:0000313" key="15">
    <source>
        <dbReference type="Proteomes" id="UP001233999"/>
    </source>
</evidence>
<keyword evidence="7" id="KW-0446">Lipid-binding</keyword>
<dbReference type="Gene3D" id="3.30.530.20">
    <property type="match status" value="1"/>
</dbReference>
<evidence type="ECO:0000256" key="1">
    <source>
        <dbReference type="ARBA" id="ARBA00004496"/>
    </source>
</evidence>
<dbReference type="Proteomes" id="UP001233999">
    <property type="component" value="Unassembled WGS sequence"/>
</dbReference>
<keyword evidence="6" id="KW-0445">Lipid transport</keyword>
<accession>A0AAD8A7A2</accession>
<reference evidence="14" key="2">
    <citation type="submission" date="2023-05" db="EMBL/GenBank/DDBJ databases">
        <authorList>
            <person name="Fouks B."/>
        </authorList>
    </citation>
    <scope>NUCLEOTIDE SEQUENCE</scope>
    <source>
        <strain evidence="14">Stay&amp;Tobe</strain>
        <tissue evidence="14">Testes</tissue>
    </source>
</reference>
<gene>
    <name evidence="14" type="ORF">L9F63_027700</name>
</gene>
<comment type="subunit">
    <text evidence="8">Interacts with ACOT13/THEM2.</text>
</comment>
<dbReference type="GO" id="GO:0005829">
    <property type="term" value="C:cytosol"/>
    <property type="evidence" value="ECO:0007669"/>
    <property type="project" value="UniProtKB-ARBA"/>
</dbReference>
<evidence type="ECO:0000256" key="12">
    <source>
        <dbReference type="SAM" id="MobiDB-lite"/>
    </source>
</evidence>
<keyword evidence="3" id="KW-0963">Cytoplasm</keyword>
<evidence type="ECO:0000256" key="4">
    <source>
        <dbReference type="ARBA" id="ARBA00022553"/>
    </source>
</evidence>
<comment type="caution">
    <text evidence="14">The sequence shown here is derived from an EMBL/GenBank/DDBJ whole genome shotgun (WGS) entry which is preliminary data.</text>
</comment>
<keyword evidence="15" id="KW-1185">Reference proteome</keyword>
<evidence type="ECO:0000256" key="7">
    <source>
        <dbReference type="ARBA" id="ARBA00023121"/>
    </source>
</evidence>
<dbReference type="Pfam" id="PF01852">
    <property type="entry name" value="START"/>
    <property type="match status" value="1"/>
</dbReference>
<evidence type="ECO:0000256" key="5">
    <source>
        <dbReference type="ARBA" id="ARBA00022990"/>
    </source>
</evidence>
<dbReference type="PROSITE" id="PS50848">
    <property type="entry name" value="START"/>
    <property type="match status" value="1"/>
</dbReference>
<proteinExistence type="predicted"/>
<reference evidence="14" key="1">
    <citation type="journal article" date="2023" name="IScience">
        <title>Live-bearing cockroach genome reveals convergent evolutionary mechanisms linked to viviparity in insects and beyond.</title>
        <authorList>
            <person name="Fouks B."/>
            <person name="Harrison M.C."/>
            <person name="Mikhailova A.A."/>
            <person name="Marchal E."/>
            <person name="English S."/>
            <person name="Carruthers M."/>
            <person name="Jennings E.C."/>
            <person name="Chiamaka E.L."/>
            <person name="Frigard R.A."/>
            <person name="Pippel M."/>
            <person name="Attardo G.M."/>
            <person name="Benoit J.B."/>
            <person name="Bornberg-Bauer E."/>
            <person name="Tobe S.S."/>
        </authorList>
    </citation>
    <scope>NUCLEOTIDE SEQUENCE</scope>
    <source>
        <strain evidence="14">Stay&amp;Tobe</strain>
    </source>
</reference>
<sequence length="308" mass="35522">MSFSLNKIFTTCRGNGGEQTVWGGYLEQVVKRNSYSDSQPSMPSDGLSDQMHPTEGVMTGNLFLKEKTFWFGGRNVIMCQGLYLLQRYEEITAEDFMKVQVDTDFRMLWDNTAVNLKVVEKDTCSNSDIVYWEMQWPRLFSNRDYVYNRRYLIDEEKNTIVIINKGTNHPNIPTKPDNHRVTDYWSIMVIRADNSIDKPGMEFSLTYFDNPGVSVPSSVATWIAMSGLPDFQIRLRQAARDYKLYNHDIEFNRPKEDNLGSSQPTSDTNDEGNPPDEPSPEQPVPTQVNASNSSLMYLKQFHVWQLFV</sequence>
<evidence type="ECO:0000256" key="9">
    <source>
        <dbReference type="ARBA" id="ARBA00069061"/>
    </source>
</evidence>
<keyword evidence="4" id="KW-0597">Phosphoprotein</keyword>
<evidence type="ECO:0000256" key="6">
    <source>
        <dbReference type="ARBA" id="ARBA00023055"/>
    </source>
</evidence>
<keyword evidence="5" id="KW-0007">Acetylation</keyword>
<evidence type="ECO:0000256" key="3">
    <source>
        <dbReference type="ARBA" id="ARBA00022490"/>
    </source>
</evidence>
<dbReference type="FunFam" id="3.30.530.20:FF:000017">
    <property type="entry name" value="Phosphatidylcholine transfer protein, putative"/>
    <property type="match status" value="1"/>
</dbReference>
<dbReference type="PANTHER" id="PTHR19308:SF8">
    <property type="entry name" value="STAR-RELATED LIPID TRANSFER PROTEIN 7, MITOCHONDRIAL"/>
    <property type="match status" value="1"/>
</dbReference>
<dbReference type="SUPFAM" id="SSF55961">
    <property type="entry name" value="Bet v1-like"/>
    <property type="match status" value="1"/>
</dbReference>
<dbReference type="AlphaFoldDB" id="A0AAD8A7A2"/>
<dbReference type="GO" id="GO:0008289">
    <property type="term" value="F:lipid binding"/>
    <property type="evidence" value="ECO:0007669"/>
    <property type="project" value="UniProtKB-KW"/>
</dbReference>
<name>A0AAD8A7A2_DIPPU</name>
<evidence type="ECO:0000256" key="2">
    <source>
        <dbReference type="ARBA" id="ARBA00022448"/>
    </source>
</evidence>
<evidence type="ECO:0000256" key="10">
    <source>
        <dbReference type="ARBA" id="ARBA00077188"/>
    </source>
</evidence>
<dbReference type="InterPro" id="IPR002913">
    <property type="entry name" value="START_lipid-bd_dom"/>
</dbReference>
<keyword evidence="2" id="KW-0813">Transport</keyword>